<dbReference type="GO" id="GO:0030246">
    <property type="term" value="F:carbohydrate binding"/>
    <property type="evidence" value="ECO:0007669"/>
    <property type="project" value="UniProtKB-KW"/>
</dbReference>
<evidence type="ECO:0000256" key="22">
    <source>
        <dbReference type="SAM" id="MobiDB-lite"/>
    </source>
</evidence>
<evidence type="ECO:0000256" key="14">
    <source>
        <dbReference type="ARBA" id="ARBA00022989"/>
    </source>
</evidence>
<evidence type="ECO:0000256" key="11">
    <source>
        <dbReference type="ARBA" id="ARBA00022777"/>
    </source>
</evidence>
<dbReference type="GO" id="GO:0009626">
    <property type="term" value="P:plant-type hypersensitive response"/>
    <property type="evidence" value="ECO:0007669"/>
    <property type="project" value="UniProtKB-ARBA"/>
</dbReference>
<evidence type="ECO:0000256" key="16">
    <source>
        <dbReference type="ARBA" id="ARBA00023170"/>
    </source>
</evidence>
<comment type="similarity">
    <text evidence="3">In the C-terminal section; belongs to the protein kinase superfamily. Ser/Thr protein kinase family.</text>
</comment>
<evidence type="ECO:0000256" key="12">
    <source>
        <dbReference type="ARBA" id="ARBA00022821"/>
    </source>
</evidence>
<keyword evidence="17" id="KW-0325">Glycoprotein</keyword>
<organism evidence="25 26">
    <name type="scientific">Gossypium tomentosum</name>
    <name type="common">Hawaiian cotton</name>
    <name type="synonym">Gossypium sandvicense</name>
    <dbReference type="NCBI Taxonomy" id="34277"/>
    <lineage>
        <taxon>Eukaryota</taxon>
        <taxon>Viridiplantae</taxon>
        <taxon>Streptophyta</taxon>
        <taxon>Embryophyta</taxon>
        <taxon>Tracheophyta</taxon>
        <taxon>Spermatophyta</taxon>
        <taxon>Magnoliopsida</taxon>
        <taxon>eudicotyledons</taxon>
        <taxon>Gunneridae</taxon>
        <taxon>Pentapetalae</taxon>
        <taxon>rosids</taxon>
        <taxon>malvids</taxon>
        <taxon>Malvales</taxon>
        <taxon>Malvaceae</taxon>
        <taxon>Malvoideae</taxon>
        <taxon>Gossypium</taxon>
    </lineage>
</organism>
<dbReference type="PANTHER" id="PTHR27007">
    <property type="match status" value="1"/>
</dbReference>
<keyword evidence="8" id="KW-0732">Signal</keyword>
<proteinExistence type="inferred from homology"/>
<evidence type="ECO:0000256" key="13">
    <source>
        <dbReference type="ARBA" id="ARBA00022840"/>
    </source>
</evidence>
<dbReference type="InterPro" id="IPR017441">
    <property type="entry name" value="Protein_kinase_ATP_BS"/>
</dbReference>
<dbReference type="InterPro" id="IPR000985">
    <property type="entry name" value="Lectin_LegA_CS"/>
</dbReference>
<name>A0A5D2ITB0_GOSTO</name>
<keyword evidence="12" id="KW-0611">Plant defense</keyword>
<keyword evidence="11" id="KW-0418">Kinase</keyword>
<dbReference type="InterPro" id="IPR050528">
    <property type="entry name" value="L-type_Lectin-RKs"/>
</dbReference>
<evidence type="ECO:0000256" key="5">
    <source>
        <dbReference type="ARBA" id="ARBA00022527"/>
    </source>
</evidence>
<keyword evidence="9" id="KW-0430">Lectin</keyword>
<evidence type="ECO:0000256" key="1">
    <source>
        <dbReference type="ARBA" id="ARBA00004251"/>
    </source>
</evidence>
<evidence type="ECO:0000256" key="19">
    <source>
        <dbReference type="ARBA" id="ARBA00058818"/>
    </source>
</evidence>
<dbReference type="Proteomes" id="UP000322667">
    <property type="component" value="Chromosome D11"/>
</dbReference>
<comment type="subunit">
    <text evidence="20">Interacts with ABCG40.</text>
</comment>
<dbReference type="InterPro" id="IPR000719">
    <property type="entry name" value="Prot_kinase_dom"/>
</dbReference>
<dbReference type="EMBL" id="CM017633">
    <property type="protein sequence ID" value="TYH45093.1"/>
    <property type="molecule type" value="Genomic_DNA"/>
</dbReference>
<keyword evidence="5" id="KW-0723">Serine/threonine-protein kinase</keyword>
<dbReference type="InterPro" id="IPR011009">
    <property type="entry name" value="Kinase-like_dom_sf"/>
</dbReference>
<dbReference type="PROSITE" id="PS00108">
    <property type="entry name" value="PROTEIN_KINASE_ST"/>
    <property type="match status" value="1"/>
</dbReference>
<dbReference type="SMART" id="SM00220">
    <property type="entry name" value="S_TKc"/>
    <property type="match status" value="1"/>
</dbReference>
<dbReference type="Pfam" id="PF00139">
    <property type="entry name" value="Lectin_legB"/>
    <property type="match status" value="1"/>
</dbReference>
<dbReference type="InterPro" id="IPR008271">
    <property type="entry name" value="Ser/Thr_kinase_AS"/>
</dbReference>
<evidence type="ECO:0000256" key="3">
    <source>
        <dbReference type="ARBA" id="ARBA00010217"/>
    </source>
</evidence>
<evidence type="ECO:0000259" key="24">
    <source>
        <dbReference type="PROSITE" id="PS50011"/>
    </source>
</evidence>
<dbReference type="GO" id="GO:0005886">
    <property type="term" value="C:plasma membrane"/>
    <property type="evidence" value="ECO:0007669"/>
    <property type="project" value="UniProtKB-SubCell"/>
</dbReference>
<evidence type="ECO:0000256" key="9">
    <source>
        <dbReference type="ARBA" id="ARBA00022734"/>
    </source>
</evidence>
<evidence type="ECO:0000313" key="26">
    <source>
        <dbReference type="Proteomes" id="UP000322667"/>
    </source>
</evidence>
<dbReference type="Gene3D" id="3.30.200.20">
    <property type="entry name" value="Phosphorylase Kinase, domain 1"/>
    <property type="match status" value="1"/>
</dbReference>
<comment type="similarity">
    <text evidence="2">In the N-terminal section; belongs to the leguminous lectin family.</text>
</comment>
<dbReference type="SUPFAM" id="SSF49899">
    <property type="entry name" value="Concanavalin A-like lectins/glucanases"/>
    <property type="match status" value="1"/>
</dbReference>
<reference evidence="25 26" key="1">
    <citation type="submission" date="2019-07" db="EMBL/GenBank/DDBJ databases">
        <title>WGS assembly of Gossypium tomentosum.</title>
        <authorList>
            <person name="Chen Z.J."/>
            <person name="Sreedasyam A."/>
            <person name="Ando A."/>
            <person name="Song Q."/>
            <person name="De L."/>
            <person name="Hulse-Kemp A."/>
            <person name="Ding M."/>
            <person name="Ye W."/>
            <person name="Kirkbride R."/>
            <person name="Jenkins J."/>
            <person name="Plott C."/>
            <person name="Lovell J."/>
            <person name="Lin Y.-M."/>
            <person name="Vaughn R."/>
            <person name="Liu B."/>
            <person name="Li W."/>
            <person name="Simpson S."/>
            <person name="Scheffler B."/>
            <person name="Saski C."/>
            <person name="Grover C."/>
            <person name="Hu G."/>
            <person name="Conover J."/>
            <person name="Carlson J."/>
            <person name="Shu S."/>
            <person name="Boston L."/>
            <person name="Williams M."/>
            <person name="Peterson D."/>
            <person name="Mcgee K."/>
            <person name="Jones D."/>
            <person name="Wendel J."/>
            <person name="Stelly D."/>
            <person name="Grimwood J."/>
            <person name="Schmutz J."/>
        </authorList>
    </citation>
    <scope>NUCLEOTIDE SEQUENCE [LARGE SCALE GENOMIC DNA]</scope>
    <source>
        <strain evidence="25">7179.01</strain>
    </source>
</reference>
<comment type="subcellular location">
    <subcellularLocation>
        <location evidence="1">Cell membrane</location>
        <topology evidence="1">Single-pass type I membrane protein</topology>
    </subcellularLocation>
</comment>
<dbReference type="GO" id="GO:0004674">
    <property type="term" value="F:protein serine/threonine kinase activity"/>
    <property type="evidence" value="ECO:0007669"/>
    <property type="project" value="UniProtKB-KW"/>
</dbReference>
<keyword evidence="10 21" id="KW-0547">Nucleotide-binding</keyword>
<keyword evidence="26" id="KW-1185">Reference proteome</keyword>
<keyword evidence="7 23" id="KW-0812">Transmembrane</keyword>
<evidence type="ECO:0000256" key="7">
    <source>
        <dbReference type="ARBA" id="ARBA00022692"/>
    </source>
</evidence>
<feature type="domain" description="Protein kinase" evidence="24">
    <location>
        <begin position="354"/>
        <end position="624"/>
    </location>
</feature>
<evidence type="ECO:0000256" key="17">
    <source>
        <dbReference type="ARBA" id="ARBA00023180"/>
    </source>
</evidence>
<comment type="function">
    <text evidence="19">Promotes hydrogen peroxide H(2)O(2) production and cell death.</text>
</comment>
<keyword evidence="13 21" id="KW-0067">ATP-binding</keyword>
<dbReference type="AlphaFoldDB" id="A0A5D2ITB0"/>
<dbReference type="FunFam" id="1.10.510.10:FF:000240">
    <property type="entry name" value="Lectin-domain containing receptor kinase A4.3"/>
    <property type="match status" value="1"/>
</dbReference>
<feature type="transmembrane region" description="Helical" evidence="23">
    <location>
        <begin position="12"/>
        <end position="38"/>
    </location>
</feature>
<keyword evidence="4" id="KW-1003">Cell membrane</keyword>
<feature type="region of interest" description="Disordered" evidence="22">
    <location>
        <begin position="645"/>
        <end position="664"/>
    </location>
</feature>
<evidence type="ECO:0000256" key="10">
    <source>
        <dbReference type="ARBA" id="ARBA00022741"/>
    </source>
</evidence>
<evidence type="ECO:0000256" key="23">
    <source>
        <dbReference type="SAM" id="Phobius"/>
    </source>
</evidence>
<evidence type="ECO:0000256" key="4">
    <source>
        <dbReference type="ARBA" id="ARBA00022475"/>
    </source>
</evidence>
<evidence type="ECO:0000256" key="21">
    <source>
        <dbReference type="PROSITE-ProRule" id="PRU10141"/>
    </source>
</evidence>
<dbReference type="Gene3D" id="2.60.120.200">
    <property type="match status" value="1"/>
</dbReference>
<evidence type="ECO:0000256" key="18">
    <source>
        <dbReference type="ARBA" id="ARBA00058054"/>
    </source>
</evidence>
<dbReference type="PROSITE" id="PS00107">
    <property type="entry name" value="PROTEIN_KINASE_ATP"/>
    <property type="match status" value="1"/>
</dbReference>
<evidence type="ECO:0000256" key="2">
    <source>
        <dbReference type="ARBA" id="ARBA00008536"/>
    </source>
</evidence>
<keyword evidence="16" id="KW-0675">Receptor</keyword>
<dbReference type="CDD" id="cd14066">
    <property type="entry name" value="STKc_IRAK"/>
    <property type="match status" value="1"/>
</dbReference>
<evidence type="ECO:0000256" key="15">
    <source>
        <dbReference type="ARBA" id="ARBA00023136"/>
    </source>
</evidence>
<feature type="binding site" evidence="21">
    <location>
        <position position="383"/>
    </location>
    <ligand>
        <name>ATP</name>
        <dbReference type="ChEBI" id="CHEBI:30616"/>
    </ligand>
</feature>
<evidence type="ECO:0000256" key="8">
    <source>
        <dbReference type="ARBA" id="ARBA00022729"/>
    </source>
</evidence>
<dbReference type="InterPro" id="IPR001220">
    <property type="entry name" value="Legume_lectin_dom"/>
</dbReference>
<sequence length="664" mass="73877">MLSDCNISPCFSISMAIGLINLLQSSLLIPFLFTLPFVNSLNFQISRFDSNANNILYQGDAKPSVGAIEFNLLNYINRVGWATYAEKVPIWDSRTGRLTDFSTRFSFDISIQSSDYGHGLVFFLAPVGSQIPPNSAGGFLGLFNTTTSDSSQNQIVLVEFDTFENPEWDPTGIGSHVGINENSISSANYTRWNASFHSEDTADVVINYNATTKNLSVSWSYQKTNNPRENSSLSYQIYLMTVLPEWVMVGFSAATGLYVERHTLQHWEFGSSLTVAEDTSGNKARNVRIVVSIVVPVGVLIAGTIIAFIIWWRKKHAKRTPETTNLTSMNDDLERGSGPRRFSYTDLASATNNFSEQRKLGEGGFGAVYRGYLNDLDVEVAVKRISSWSKQGRKEYVTEVKVISQLRHRNLVQLIGWCHDKNDFILVYEFMPNGSLDSHLFGRRSALTWSVRYRISLGLASALLYLHEEWEQCVVHRDIKSSNVMLDSSFNVKLGDFGLAKLMDHELGPKTTGLAGTLGYLAPEYISTGRASKESDVYSFGVVLLEIATGRKSVDPGRKSDMGLVEWIWGLYGTGELILAIDDKLGKEFDEKQGESLMIVGLWCAHPDCNSRPSIRQAIQVLYLESPLPNLPVKMPVPTYQVSLPSVSSSSEPSVTYSSMNLGR</sequence>
<feature type="transmembrane region" description="Helical" evidence="23">
    <location>
        <begin position="289"/>
        <end position="312"/>
    </location>
</feature>
<keyword evidence="15 23" id="KW-0472">Membrane</keyword>
<dbReference type="FunFam" id="2.60.120.200:FF:000103">
    <property type="entry name" value="L-type lectin-domain containing receptor kinase IX.1"/>
    <property type="match status" value="1"/>
</dbReference>
<comment type="function">
    <text evidence="18">Involved in resistance response to the pathogenic oomycetes Phytophthora infestans and Phytophthora capsici.</text>
</comment>
<dbReference type="Gene3D" id="1.10.510.10">
    <property type="entry name" value="Transferase(Phosphotransferase) domain 1"/>
    <property type="match status" value="1"/>
</dbReference>
<evidence type="ECO:0000313" key="25">
    <source>
        <dbReference type="EMBL" id="TYH45093.1"/>
    </source>
</evidence>
<keyword evidence="14 23" id="KW-1133">Transmembrane helix</keyword>
<dbReference type="SUPFAM" id="SSF56112">
    <property type="entry name" value="Protein kinase-like (PK-like)"/>
    <property type="match status" value="1"/>
</dbReference>
<evidence type="ECO:0000256" key="6">
    <source>
        <dbReference type="ARBA" id="ARBA00022679"/>
    </source>
</evidence>
<evidence type="ECO:0000256" key="20">
    <source>
        <dbReference type="ARBA" id="ARBA00063357"/>
    </source>
</evidence>
<dbReference type="InterPro" id="IPR013320">
    <property type="entry name" value="ConA-like_dom_sf"/>
</dbReference>
<accession>A0A5D2ITB0</accession>
<dbReference type="GO" id="GO:0005524">
    <property type="term" value="F:ATP binding"/>
    <property type="evidence" value="ECO:0007669"/>
    <property type="project" value="UniProtKB-UniRule"/>
</dbReference>
<dbReference type="PROSITE" id="PS50011">
    <property type="entry name" value="PROTEIN_KINASE_DOM"/>
    <property type="match status" value="1"/>
</dbReference>
<protein>
    <recommendedName>
        <fullName evidence="24">Protein kinase domain-containing protein</fullName>
    </recommendedName>
</protein>
<dbReference type="GO" id="GO:0002229">
    <property type="term" value="P:defense response to oomycetes"/>
    <property type="evidence" value="ECO:0007669"/>
    <property type="project" value="UniProtKB-ARBA"/>
</dbReference>
<dbReference type="PROSITE" id="PS00308">
    <property type="entry name" value="LECTIN_LEGUME_ALPHA"/>
    <property type="match status" value="1"/>
</dbReference>
<keyword evidence="6" id="KW-0808">Transferase</keyword>
<dbReference type="CDD" id="cd06899">
    <property type="entry name" value="lectin_legume_LecRK_Arcelin_ConA"/>
    <property type="match status" value="1"/>
</dbReference>
<gene>
    <name evidence="25" type="ORF">ES332_D11G240400v1</name>
</gene>
<dbReference type="FunFam" id="3.30.200.20:FF:000168">
    <property type="entry name" value="L-type lectin-domain containing receptor kinase IX.1"/>
    <property type="match status" value="1"/>
</dbReference>
<dbReference type="Pfam" id="PF00069">
    <property type="entry name" value="Pkinase"/>
    <property type="match status" value="1"/>
</dbReference>